<proteinExistence type="predicted"/>
<gene>
    <name evidence="1" type="ORF">GLOINDRAFT_339403</name>
</gene>
<protein>
    <submittedName>
        <fullName evidence="1">Uncharacterized protein</fullName>
    </submittedName>
</protein>
<name>U9T699_RHIID</name>
<dbReference type="EMBL" id="KI298434">
    <property type="protein sequence ID" value="ERZ98885.1"/>
    <property type="molecule type" value="Genomic_DNA"/>
</dbReference>
<dbReference type="HOGENOM" id="CLU_3015390_0_0_1"/>
<reference evidence="1" key="1">
    <citation type="submission" date="2013-07" db="EMBL/GenBank/DDBJ databases">
        <title>The genome of an arbuscular mycorrhizal fungus provides insights into the evolution of the oldest plant symbiosis.</title>
        <authorList>
            <consortium name="DOE Joint Genome Institute"/>
            <person name="Tisserant E."/>
            <person name="Malbreil M."/>
            <person name="Kuo A."/>
            <person name="Kohler A."/>
            <person name="Symeonidi A."/>
            <person name="Balestrini R."/>
            <person name="Charron P."/>
            <person name="Duensing N."/>
            <person name="Frei-dit-Frey N."/>
            <person name="Gianinazzi-Pearson V."/>
            <person name="Gilbert B."/>
            <person name="Handa Y."/>
            <person name="Hijri M."/>
            <person name="Kaul R."/>
            <person name="Kawaguchi M."/>
            <person name="Krajinski F."/>
            <person name="Lammers P."/>
            <person name="Lapierre D."/>
            <person name="Masclaux F.G."/>
            <person name="Murat C."/>
            <person name="Morin E."/>
            <person name="Ndikumana S."/>
            <person name="Pagni M."/>
            <person name="Petitpierre D."/>
            <person name="Requena N."/>
            <person name="Rosikiewicz P."/>
            <person name="Riley R."/>
            <person name="Saito K."/>
            <person name="San Clemente H."/>
            <person name="Shapiro H."/>
            <person name="van Tuinen D."/>
            <person name="Becard G."/>
            <person name="Bonfante P."/>
            <person name="Paszkowski U."/>
            <person name="Shachar-Hill Y."/>
            <person name="Young J.P."/>
            <person name="Sanders I.R."/>
            <person name="Henrissat B."/>
            <person name="Rensing S.A."/>
            <person name="Grigoriev I.V."/>
            <person name="Corradi N."/>
            <person name="Roux C."/>
            <person name="Martin F."/>
        </authorList>
    </citation>
    <scope>NUCLEOTIDE SEQUENCE</scope>
    <source>
        <strain evidence="1">DAOM 197198</strain>
    </source>
</reference>
<organism evidence="1">
    <name type="scientific">Rhizophagus irregularis (strain DAOM 181602 / DAOM 197198 / MUCL 43194)</name>
    <name type="common">Arbuscular mycorrhizal fungus</name>
    <name type="synonym">Glomus intraradices</name>
    <dbReference type="NCBI Taxonomy" id="747089"/>
    <lineage>
        <taxon>Eukaryota</taxon>
        <taxon>Fungi</taxon>
        <taxon>Fungi incertae sedis</taxon>
        <taxon>Mucoromycota</taxon>
        <taxon>Glomeromycotina</taxon>
        <taxon>Glomeromycetes</taxon>
        <taxon>Glomerales</taxon>
        <taxon>Glomeraceae</taxon>
        <taxon>Rhizophagus</taxon>
    </lineage>
</organism>
<evidence type="ECO:0000313" key="1">
    <source>
        <dbReference type="EMBL" id="ERZ98885.1"/>
    </source>
</evidence>
<accession>U9T699</accession>
<dbReference type="AlphaFoldDB" id="U9T699"/>
<sequence length="56" mass="6375">MTCINNMYRTFWQSCDNDQDNSYDVSSYIPSIQKREAIPAHSAIVILRITPSTAAH</sequence>